<evidence type="ECO:0000313" key="3">
    <source>
        <dbReference type="Proteomes" id="UP000574390"/>
    </source>
</evidence>
<organism evidence="2 3">
    <name type="scientific">Perkinsus olseni</name>
    <name type="common">Perkinsus atlanticus</name>
    <dbReference type="NCBI Taxonomy" id="32597"/>
    <lineage>
        <taxon>Eukaryota</taxon>
        <taxon>Sar</taxon>
        <taxon>Alveolata</taxon>
        <taxon>Perkinsozoa</taxon>
        <taxon>Perkinsea</taxon>
        <taxon>Perkinsida</taxon>
        <taxon>Perkinsidae</taxon>
        <taxon>Perkinsus</taxon>
    </lineage>
</organism>
<dbReference type="EMBL" id="JABANM010031848">
    <property type="protein sequence ID" value="KAF4703907.1"/>
    <property type="molecule type" value="Genomic_DNA"/>
</dbReference>
<accession>A0A7J6Q6L4</accession>
<feature type="region of interest" description="Disordered" evidence="1">
    <location>
        <begin position="485"/>
        <end position="523"/>
    </location>
</feature>
<dbReference type="Proteomes" id="UP000574390">
    <property type="component" value="Unassembled WGS sequence"/>
</dbReference>
<reference evidence="2 3" key="1">
    <citation type="submission" date="2020-04" db="EMBL/GenBank/DDBJ databases">
        <title>Perkinsus olseni comparative genomics.</title>
        <authorList>
            <person name="Bogema D.R."/>
        </authorList>
    </citation>
    <scope>NUCLEOTIDE SEQUENCE [LARGE SCALE GENOMIC DNA]</scope>
    <source>
        <strain evidence="2">ATCC PRA-205</strain>
    </source>
</reference>
<feature type="compositionally biased region" description="Low complexity" evidence="1">
    <location>
        <begin position="505"/>
        <end position="517"/>
    </location>
</feature>
<name>A0A7J6Q6L4_PEROL</name>
<proteinExistence type="predicted"/>
<gene>
    <name evidence="2" type="ORF">FOZ62_029612</name>
</gene>
<evidence type="ECO:0000256" key="1">
    <source>
        <dbReference type="SAM" id="MobiDB-lite"/>
    </source>
</evidence>
<feature type="non-terminal residue" evidence="2">
    <location>
        <position position="1"/>
    </location>
</feature>
<comment type="caution">
    <text evidence="2">The sequence shown here is derived from an EMBL/GenBank/DDBJ whole genome shotgun (WGS) entry which is preliminary data.</text>
</comment>
<dbReference type="AlphaFoldDB" id="A0A7J6Q6L4"/>
<protein>
    <submittedName>
        <fullName evidence="2">Uncharacterized protein</fullName>
    </submittedName>
</protein>
<sequence length="648" mass="70782">MVFCGGGHLIKCYGIIIVLSSYIIREVRSNDTDDGRRAQASEVITTLEDWAFPQQTILKLTPAIVPIGDESASREVAVGDGNTESYLSGPLRVYAAESITNIEVTSSGSSFDTFNHPSPRIRLVAASTPRQGCGDDDLVIPMHQWRSLSITTEGVTIAVYHNSTLTAPIGIELLRSSPAEDDTLRTPVSILSLDGNTIASDIRQDCRYPTHFDDALRRFMHGGLYRLCYSPDGSYSEITMSSASITPEPGDSQATISFVLYNNILPITLEVIRHHHHCPPMFREYNDKCIITVSKRDGWGILESMTSLLWWTQSYDADDLNADGTLIQSSSLSNTHASSKQCGQRPPESTIFRANDVEDVYTSSPLQLRADEDASLPSIGPWVEGGKTLALCFCPDYDTAGAAGGNLRCDTFHDFIQPIGYLYLFTISICDAGDVSCSTKYYSIIPMQEFLLRIDCPPAGGCSSTVASDESRVKFVYSSAAAEGESPLSDENNIPNWSPSSPCKTTVASSSSTTLSSDNDDERTTTIDREIWSNVEYRYDGTNALGGGSRADYKVWSSPNIDPLGAIGTEYTIWSPRLAVPLGEWSMVCYCNENCDQGVSWFQVGYVYSVNEIGLASSNMYCTTCSAKSKIKAIRYANKPGTIALYSG</sequence>
<evidence type="ECO:0000313" key="2">
    <source>
        <dbReference type="EMBL" id="KAF4703907.1"/>
    </source>
</evidence>
<feature type="compositionally biased region" description="Polar residues" evidence="1">
    <location>
        <begin position="489"/>
        <end position="504"/>
    </location>
</feature>